<evidence type="ECO:0000313" key="1">
    <source>
        <dbReference type="EMBL" id="KAE9399452.1"/>
    </source>
</evidence>
<dbReference type="Proteomes" id="UP000799118">
    <property type="component" value="Unassembled WGS sequence"/>
</dbReference>
<sequence>MCCDQYCARVLRCMAQQYILDRSLLPENPYGNWNESLLVNEDLCQELGLYLQELGTLVMASKDVVWYCQKVFIPHIQSLYDRMKMFDKDGKEVREAEPDYTLPNFTFNPAPQIVIWYHDEKGEGLSLMIVDFVSAEFGWLRGPASGRSTRRIFCPGKNRVGYFTHENVIQQAKDAMDILPKFGPDVEHIFIFDNATTHKKWADEALSARHMPKSKPVPFKSGPHKGEMHPNFLLEKTIRGASGTVVEKVPVPMVGASHDGTSQSLYFTEGPDMGLFKGMETILTEQGYNVAGKKAQCGNTFNCAPTATNCCMRCMLFNEPDFANVKSLLEMECESRGIQVLFLPKFHCELNPIEQCWGFAKQLYCLCPESSKEEDLERNTIASLDAIPLLCIRRFCNRALRYTDAYTKGFNGREAAYALRHYRGHRAIPADYLKDFEDLDVLARFQSLKNS</sequence>
<reference evidence="1" key="1">
    <citation type="journal article" date="2019" name="Environ. Microbiol.">
        <title>Fungal ecological strategies reflected in gene transcription - a case study of two litter decomposers.</title>
        <authorList>
            <person name="Barbi F."/>
            <person name="Kohler A."/>
            <person name="Barry K."/>
            <person name="Baskaran P."/>
            <person name="Daum C."/>
            <person name="Fauchery L."/>
            <person name="Ihrmark K."/>
            <person name="Kuo A."/>
            <person name="LaButti K."/>
            <person name="Lipzen A."/>
            <person name="Morin E."/>
            <person name="Grigoriev I.V."/>
            <person name="Henrissat B."/>
            <person name="Lindahl B."/>
            <person name="Martin F."/>
        </authorList>
    </citation>
    <scope>NUCLEOTIDE SEQUENCE</scope>
    <source>
        <strain evidence="1">JB14</strain>
    </source>
</reference>
<dbReference type="InterPro" id="IPR036397">
    <property type="entry name" value="RNaseH_sf"/>
</dbReference>
<accession>A0A6A4HKP2</accession>
<proteinExistence type="predicted"/>
<dbReference type="AlphaFoldDB" id="A0A6A4HKP2"/>
<dbReference type="PANTHER" id="PTHR35871">
    <property type="entry name" value="EXPRESSED PROTEIN"/>
    <property type="match status" value="1"/>
</dbReference>
<name>A0A6A4HKP2_9AGAR</name>
<protein>
    <submittedName>
        <fullName evidence="1">Uncharacterized protein</fullName>
    </submittedName>
</protein>
<organism evidence="1 2">
    <name type="scientific">Gymnopus androsaceus JB14</name>
    <dbReference type="NCBI Taxonomy" id="1447944"/>
    <lineage>
        <taxon>Eukaryota</taxon>
        <taxon>Fungi</taxon>
        <taxon>Dikarya</taxon>
        <taxon>Basidiomycota</taxon>
        <taxon>Agaricomycotina</taxon>
        <taxon>Agaricomycetes</taxon>
        <taxon>Agaricomycetidae</taxon>
        <taxon>Agaricales</taxon>
        <taxon>Marasmiineae</taxon>
        <taxon>Omphalotaceae</taxon>
        <taxon>Gymnopus</taxon>
    </lineage>
</organism>
<dbReference type="EMBL" id="ML769469">
    <property type="protein sequence ID" value="KAE9399452.1"/>
    <property type="molecule type" value="Genomic_DNA"/>
</dbReference>
<evidence type="ECO:0000313" key="2">
    <source>
        <dbReference type="Proteomes" id="UP000799118"/>
    </source>
</evidence>
<dbReference type="PANTHER" id="PTHR35871:SF1">
    <property type="entry name" value="CXC1-LIKE CYSTEINE CLUSTER ASSOCIATED WITH KDZ TRANSPOSASES DOMAIN-CONTAINING PROTEIN"/>
    <property type="match status" value="1"/>
</dbReference>
<dbReference type="GO" id="GO:0003676">
    <property type="term" value="F:nucleic acid binding"/>
    <property type="evidence" value="ECO:0007669"/>
    <property type="project" value="InterPro"/>
</dbReference>
<dbReference type="OrthoDB" id="10044727at2759"/>
<gene>
    <name evidence="1" type="ORF">BT96DRAFT_957247</name>
</gene>
<keyword evidence="2" id="KW-1185">Reference proteome</keyword>
<dbReference type="Gene3D" id="3.30.420.10">
    <property type="entry name" value="Ribonuclease H-like superfamily/Ribonuclease H"/>
    <property type="match status" value="1"/>
</dbReference>